<keyword evidence="3" id="KW-0067">ATP-binding</keyword>
<dbReference type="GO" id="GO:0005737">
    <property type="term" value="C:cytoplasm"/>
    <property type="evidence" value="ECO:0007669"/>
    <property type="project" value="InterPro"/>
</dbReference>
<dbReference type="Pfam" id="PF02637">
    <property type="entry name" value="GatB_Yqey"/>
    <property type="match status" value="1"/>
</dbReference>
<proteinExistence type="inferred from homology"/>
<dbReference type="GO" id="GO:0005524">
    <property type="term" value="F:ATP binding"/>
    <property type="evidence" value="ECO:0007669"/>
    <property type="project" value="UniProtKB-KW"/>
</dbReference>
<feature type="domain" description="Asn/Gln amidotransferase" evidence="6">
    <location>
        <begin position="499"/>
        <end position="637"/>
    </location>
</feature>
<dbReference type="SUPFAM" id="SSF89095">
    <property type="entry name" value="GatB/YqeY motif"/>
    <property type="match status" value="1"/>
</dbReference>
<dbReference type="GO" id="GO:0006412">
    <property type="term" value="P:translation"/>
    <property type="evidence" value="ECO:0007669"/>
    <property type="project" value="UniProtKB-KW"/>
</dbReference>
<evidence type="ECO:0000259" key="7">
    <source>
        <dbReference type="Pfam" id="PF02934"/>
    </source>
</evidence>
<evidence type="ECO:0000256" key="2">
    <source>
        <dbReference type="ARBA" id="ARBA00022741"/>
    </source>
</evidence>
<dbReference type="PANTHER" id="PTHR11659">
    <property type="entry name" value="GLUTAMYL-TRNA GLN AMIDOTRANSFERASE SUBUNIT B MITOCHONDRIAL AND PROKARYOTIC PET112-RELATED"/>
    <property type="match status" value="1"/>
</dbReference>
<dbReference type="EMBL" id="DRQG01000072">
    <property type="protein sequence ID" value="HGY55554.1"/>
    <property type="molecule type" value="Genomic_DNA"/>
</dbReference>
<dbReference type="InterPro" id="IPR017959">
    <property type="entry name" value="Asn/Gln-tRNA_amidoTrfase_suB/E"/>
</dbReference>
<dbReference type="Proteomes" id="UP000885779">
    <property type="component" value="Unassembled WGS sequence"/>
</dbReference>
<dbReference type="InterPro" id="IPR003789">
    <property type="entry name" value="Asn/Gln_tRNA_amidoTrase-B-like"/>
</dbReference>
<feature type="domain" description="Aspartyl/Glutamyl-tRNA(Gln) amidotransferase subunit B/E catalytic" evidence="7">
    <location>
        <begin position="22"/>
        <end position="461"/>
    </location>
</feature>
<evidence type="ECO:0000313" key="8">
    <source>
        <dbReference type="EMBL" id="HGY55554.1"/>
    </source>
</evidence>
<dbReference type="NCBIfam" id="TIGR00134">
    <property type="entry name" value="gatE_arch"/>
    <property type="match status" value="1"/>
</dbReference>
<dbReference type="InterPro" id="IPR006075">
    <property type="entry name" value="Asn/Gln-tRNA_Trfase_suB/E_cat"/>
</dbReference>
<dbReference type="InterPro" id="IPR004414">
    <property type="entry name" value="GatE"/>
</dbReference>
<comment type="catalytic activity">
    <reaction evidence="5">
        <text>L-glutamyl-tRNA(Gln) + L-glutamine + ATP + H2O = L-glutaminyl-tRNA(Gln) + L-glutamate + ADP + phosphate + H(+)</text>
        <dbReference type="Rhea" id="RHEA:17521"/>
        <dbReference type="Rhea" id="RHEA-COMP:9681"/>
        <dbReference type="Rhea" id="RHEA-COMP:9684"/>
        <dbReference type="ChEBI" id="CHEBI:15377"/>
        <dbReference type="ChEBI" id="CHEBI:15378"/>
        <dbReference type="ChEBI" id="CHEBI:29985"/>
        <dbReference type="ChEBI" id="CHEBI:30616"/>
        <dbReference type="ChEBI" id="CHEBI:43474"/>
        <dbReference type="ChEBI" id="CHEBI:58359"/>
        <dbReference type="ChEBI" id="CHEBI:78520"/>
        <dbReference type="ChEBI" id="CHEBI:78521"/>
        <dbReference type="ChEBI" id="CHEBI:456216"/>
    </reaction>
</comment>
<protein>
    <submittedName>
        <fullName evidence="8">Glu-tRNA(Gln) amidotransferase subunit GatE</fullName>
    </submittedName>
</protein>
<evidence type="ECO:0000256" key="1">
    <source>
        <dbReference type="ARBA" id="ARBA00022598"/>
    </source>
</evidence>
<name>A0A7V4U292_CALAY</name>
<keyword evidence="4" id="KW-0648">Protein biosynthesis</keyword>
<keyword evidence="1" id="KW-0436">Ligase</keyword>
<evidence type="ECO:0000256" key="5">
    <source>
        <dbReference type="ARBA" id="ARBA00047913"/>
    </source>
</evidence>
<dbReference type="SUPFAM" id="SSF55931">
    <property type="entry name" value="Glutamine synthetase/guanido kinase"/>
    <property type="match status" value="1"/>
</dbReference>
<dbReference type="HAMAP" id="MF_00588">
    <property type="entry name" value="GatE"/>
    <property type="match status" value="1"/>
</dbReference>
<keyword evidence="2" id="KW-0547">Nucleotide-binding</keyword>
<dbReference type="Pfam" id="PF02934">
    <property type="entry name" value="GatB_N"/>
    <property type="match status" value="1"/>
</dbReference>
<gene>
    <name evidence="8" type="primary">gatE</name>
    <name evidence="8" type="ORF">ENK44_07640</name>
</gene>
<dbReference type="AlphaFoldDB" id="A0A7V4U292"/>
<comment type="caution">
    <text evidence="8">The sequence shown here is derived from an EMBL/GenBank/DDBJ whole genome shotgun (WGS) entry which is preliminary data.</text>
</comment>
<dbReference type="InterPro" id="IPR004115">
    <property type="entry name" value="GAD-like_sf"/>
</dbReference>
<dbReference type="GO" id="GO:0050567">
    <property type="term" value="F:glutaminyl-tRNA synthase (glutamine-hydrolyzing) activity"/>
    <property type="evidence" value="ECO:0007669"/>
    <property type="project" value="TreeGrafter"/>
</dbReference>
<evidence type="ECO:0000256" key="3">
    <source>
        <dbReference type="ARBA" id="ARBA00022840"/>
    </source>
</evidence>
<evidence type="ECO:0000259" key="6">
    <source>
        <dbReference type="Pfam" id="PF02637"/>
    </source>
</evidence>
<dbReference type="SUPFAM" id="SSF55261">
    <property type="entry name" value="GAD domain-like"/>
    <property type="match status" value="1"/>
</dbReference>
<dbReference type="InterPro" id="IPR018027">
    <property type="entry name" value="Asn/Gln_amidotransferase"/>
</dbReference>
<dbReference type="GO" id="GO:0004812">
    <property type="term" value="F:aminoacyl-tRNA ligase activity"/>
    <property type="evidence" value="ECO:0007669"/>
    <property type="project" value="InterPro"/>
</dbReference>
<dbReference type="InterPro" id="IPR014746">
    <property type="entry name" value="Gln_synth/guanido_kin_cat_dom"/>
</dbReference>
<dbReference type="GO" id="GO:0070681">
    <property type="term" value="P:glutaminyl-tRNAGln biosynthesis via transamidation"/>
    <property type="evidence" value="ECO:0007669"/>
    <property type="project" value="TreeGrafter"/>
</dbReference>
<reference evidence="8" key="1">
    <citation type="journal article" date="2020" name="mSystems">
        <title>Genome- and Community-Level Interaction Insights into Carbon Utilization and Element Cycling Functions of Hydrothermarchaeota in Hydrothermal Sediment.</title>
        <authorList>
            <person name="Zhou Z."/>
            <person name="Liu Y."/>
            <person name="Xu W."/>
            <person name="Pan J."/>
            <person name="Luo Z.H."/>
            <person name="Li M."/>
        </authorList>
    </citation>
    <scope>NUCLEOTIDE SEQUENCE [LARGE SCALE GENOMIC DNA]</scope>
    <source>
        <strain evidence="8">HyVt-577</strain>
    </source>
</reference>
<sequence>MPVLLKPFEEMTGDDYAQIGLKAGLEIHQQLLTEKKLFCRCPAARYTEEYDAEILRHMRPTLSELGEYDGTALMEFKTKKEIIYQINHESVCTYEMDDTPPFEINPQALDIALEIAMLMNYKLVSEIHIARKQYLDGSIPTGFQRTTIVGIDGWIPYKDRKIGLIQLGLEEDACREVSDVGHLRTYRTDRLGMPLIETVTRPEMRTPQEVAEVANILRWLVRSTGKVRTGIGAARQDVNVSITGGTRIEIKGVHRIPLIPRLIYNEALRQYALLQIRSELHKRGITEQTFRAESADVSPLVYNSEWEPIRQAVARKEKVFAVNLKGYRGILSHPTQTGKVFSKEISDRVRVIACLTRLPNILTSESTEETIDTYTWSKIRKTLKATARDALILVWGNERDVQTAVQEIIIRAQEALVGVPSETRQALADGTNGFERILPGPDRMYPDTDLPPLEITEERIERLRKNVPQPVWERIEKYKKMGLPEHVLIPIAASPLAPFFEKVCEDYMLSPKRAANLLFEKTKYWRRRGWPVKRIGQEEWRQLFAELSANPRFWSCVDALAEEFFTAPQADWTALINKHKKTAADEATLQSALQAVAGEAQKRFTDSDKRHRYIMGKMMEQFRGQVEGGKLNEMVKKYTEKDE</sequence>
<accession>A0A7V4U292</accession>
<dbReference type="Gene3D" id="3.30.1360.30">
    <property type="entry name" value="GAD-like domain"/>
    <property type="match status" value="1"/>
</dbReference>
<dbReference type="PANTHER" id="PTHR11659:SF2">
    <property type="entry name" value="GLUTAMYL-TRNA(GLN) AMIDOTRANSFERASE SUBUNIT E"/>
    <property type="match status" value="1"/>
</dbReference>
<evidence type="ECO:0000256" key="4">
    <source>
        <dbReference type="ARBA" id="ARBA00022917"/>
    </source>
</evidence>
<dbReference type="NCBIfam" id="NF003107">
    <property type="entry name" value="PRK04028.1"/>
    <property type="match status" value="1"/>
</dbReference>
<organism evidence="8">
    <name type="scientific">Caldithrix abyssi</name>
    <dbReference type="NCBI Taxonomy" id="187145"/>
    <lineage>
        <taxon>Bacteria</taxon>
        <taxon>Pseudomonadati</taxon>
        <taxon>Calditrichota</taxon>
        <taxon>Calditrichia</taxon>
        <taxon>Calditrichales</taxon>
        <taxon>Calditrichaceae</taxon>
        <taxon>Caldithrix</taxon>
    </lineage>
</organism>